<comment type="caution">
    <text evidence="1">The sequence shown here is derived from an EMBL/GenBank/DDBJ whole genome shotgun (WGS) entry which is preliminary data.</text>
</comment>
<sequence>MFLTKIKMVEGTDDYHAHQVLWTLFENEQQRPFCFSSVNNVVHMLSTVKPNFKTTEIKLLNNSTLIFKVIACPPKRRFRTRTIKSQDYSASHLKEWFSRVFEDIAKINYVEYTTLKPKSLQKKNGEKMRWSQYLFFGSLTILDAERFENKIARGFGQGAGFGLSMMNLVDITDI</sequence>
<dbReference type="RefSeq" id="WP_187755122.1">
    <property type="nucleotide sequence ID" value="NZ_JABURY010000011.1"/>
</dbReference>
<dbReference type="SUPFAM" id="SSF117987">
    <property type="entry name" value="CRISPR-associated protein"/>
    <property type="match status" value="1"/>
</dbReference>
<dbReference type="Gene3D" id="3.30.70.1210">
    <property type="entry name" value="Crispr-associated protein, domain 2"/>
    <property type="match status" value="1"/>
</dbReference>
<dbReference type="NCBIfam" id="TIGR01907">
    <property type="entry name" value="casE_Cse3"/>
    <property type="match status" value="1"/>
</dbReference>
<evidence type="ECO:0000313" key="1">
    <source>
        <dbReference type="EMBL" id="MBC9130673.1"/>
    </source>
</evidence>
<dbReference type="InterPro" id="IPR010179">
    <property type="entry name" value="CRISPR-assoc_prot_Cse3"/>
</dbReference>
<dbReference type="Proteomes" id="UP000651208">
    <property type="component" value="Unassembled WGS sequence"/>
</dbReference>
<dbReference type="EMBL" id="JABURY010000011">
    <property type="protein sequence ID" value="MBC9130673.1"/>
    <property type="molecule type" value="Genomic_DNA"/>
</dbReference>
<reference evidence="1 2" key="1">
    <citation type="submission" date="2020-06" db="EMBL/GenBank/DDBJ databases">
        <title>Frischella cerana isolated from Apis cerana gut homogenate.</title>
        <authorList>
            <person name="Wolter L.A."/>
            <person name="Suenami S."/>
            <person name="Miyazaki R."/>
        </authorList>
    </citation>
    <scope>NUCLEOTIDE SEQUENCE [LARGE SCALE GENOMIC DNA]</scope>
    <source>
        <strain evidence="1 2">Ac13</strain>
    </source>
</reference>
<keyword evidence="2" id="KW-1185">Reference proteome</keyword>
<evidence type="ECO:0000313" key="2">
    <source>
        <dbReference type="Proteomes" id="UP000651208"/>
    </source>
</evidence>
<name>A0ABR7QWS2_9GAMM</name>
<organism evidence="1 2">
    <name type="scientific">Frischella japonica</name>
    <dbReference type="NCBI Taxonomy" id="2741544"/>
    <lineage>
        <taxon>Bacteria</taxon>
        <taxon>Pseudomonadati</taxon>
        <taxon>Pseudomonadota</taxon>
        <taxon>Gammaproteobacteria</taxon>
        <taxon>Orbales</taxon>
        <taxon>Orbaceae</taxon>
        <taxon>Frischella</taxon>
    </lineage>
</organism>
<dbReference type="Pfam" id="PF08798">
    <property type="entry name" value="CRISPR_assoc"/>
    <property type="match status" value="1"/>
</dbReference>
<accession>A0ABR7QWS2</accession>
<gene>
    <name evidence="1" type="primary">cas6e</name>
    <name evidence="1" type="ORF">FcAc13_05045</name>
</gene>
<dbReference type="SMART" id="SM01101">
    <property type="entry name" value="CRISPR_assoc"/>
    <property type="match status" value="1"/>
</dbReference>
<dbReference type="Gene3D" id="3.30.70.1200">
    <property type="entry name" value="Crispr-associated protein, domain 1"/>
    <property type="match status" value="1"/>
</dbReference>
<protein>
    <submittedName>
        <fullName evidence="1">Type I-E CRISPR-associated protein Cas6/Cse3/CasE</fullName>
    </submittedName>
</protein>
<proteinExistence type="predicted"/>